<feature type="compositionally biased region" description="Low complexity" evidence="1">
    <location>
        <begin position="537"/>
        <end position="546"/>
    </location>
</feature>
<dbReference type="PANTHER" id="PTHR42107">
    <property type="entry name" value="YALI0D24453P"/>
    <property type="match status" value="1"/>
</dbReference>
<gene>
    <name evidence="2" type="ORF">N0V83_007339</name>
</gene>
<feature type="compositionally biased region" description="Polar residues" evidence="1">
    <location>
        <begin position="611"/>
        <end position="627"/>
    </location>
</feature>
<dbReference type="AlphaFoldDB" id="A0A9W9CJX2"/>
<reference evidence="2" key="1">
    <citation type="submission" date="2022-10" db="EMBL/GenBank/DDBJ databases">
        <title>Tapping the CABI collections for fungal endophytes: first genome assemblies for Collariella, Neodidymelliopsis, Ascochyta clinopodiicola, Didymella pomorum, Didymosphaeria variabile, Neocosmospora piperis and Neocucurbitaria cava.</title>
        <authorList>
            <person name="Hill R."/>
        </authorList>
    </citation>
    <scope>NUCLEOTIDE SEQUENCE</scope>
    <source>
        <strain evidence="2">IMI 356814</strain>
    </source>
</reference>
<feature type="compositionally biased region" description="Low complexity" evidence="1">
    <location>
        <begin position="412"/>
        <end position="430"/>
    </location>
</feature>
<protein>
    <recommendedName>
        <fullName evidence="4">WHIM1 domain-containing protein</fullName>
    </recommendedName>
</protein>
<feature type="compositionally biased region" description="Basic and acidic residues" evidence="1">
    <location>
        <begin position="389"/>
        <end position="411"/>
    </location>
</feature>
<dbReference type="Proteomes" id="UP001140560">
    <property type="component" value="Unassembled WGS sequence"/>
</dbReference>
<keyword evidence="3" id="KW-1185">Reference proteome</keyword>
<sequence>MTDSDSSLSSPPSTDDEVPVEIAPAKSSKPPPQKKKKKSNGTILTFFKKRSPSPPPRKRPASPPHEFVPEDNPQIAVRFGRVIRVVSRRDCPQDIELGVAEDLPSPDVEGLLCALLGLVLNRKKPVEKGHYGRALEEAIQTQKSQWPQEWTANPISGGRSFNTMSATERITLLHTLALWSLNQNEQIKLMINNAYKSRTTKDRLDTNIPLSVQPWGRDGDRRRYWLVEGQNDTYFRIYRESDPKLKKVQWFSVAGSIDELRVLATKLQEEDGHKEAKALSERMLNAIPRFEASENKRKRREYRLQRNNAFTKPEPGFSLYEGRTRGKRLRYTFSEEEDFDSDNFSSRRSGRQSGRETPAVPSGPTVTASGRQVRSRATGLYGETLHSGQVEDRASPGTGEHRSDVSEEPHAGRSTRAGNRGNTNGRLNRTLDSDGDDEDATSWDGGDEDEDEPEQMELDDDVDEAGDESSEDEEAEEPQTLMVTLRYGKGATQPPSAPPPNVTEQPTTIANGVDEPAYPSGAPLSGTGATRQPEVAPLPTTQTLAAAPPPPPQPQAQQQYAPPSYVPNGVPVQPQQPYTAPVIPLAQPQAPVTELPKLESLFPAAPVPSYSAPQVQVQPQHELQAQSVLPPIQALPPPPQHQPVQQPFQQLPQQPPQQQPPLPQAQFPVSNAERPQPPPQQQQPSFPGGVPAPTPATSWQ</sequence>
<feature type="compositionally biased region" description="Acidic residues" evidence="1">
    <location>
        <begin position="433"/>
        <end position="477"/>
    </location>
</feature>
<proteinExistence type="predicted"/>
<feature type="region of interest" description="Disordered" evidence="1">
    <location>
        <begin position="1"/>
        <end position="72"/>
    </location>
</feature>
<dbReference type="EMBL" id="JAPEUY010000013">
    <property type="protein sequence ID" value="KAJ4366814.1"/>
    <property type="molecule type" value="Genomic_DNA"/>
</dbReference>
<dbReference type="OrthoDB" id="349045at2759"/>
<feature type="compositionally biased region" description="Basic residues" evidence="1">
    <location>
        <begin position="47"/>
        <end position="60"/>
    </location>
</feature>
<feature type="compositionally biased region" description="Low complexity" evidence="1">
    <location>
        <begin position="642"/>
        <end position="652"/>
    </location>
</feature>
<dbReference type="PANTHER" id="PTHR42107:SF1">
    <property type="entry name" value="WHIM1 DOMAIN-CONTAINING PROTEIN"/>
    <property type="match status" value="1"/>
</dbReference>
<organism evidence="2 3">
    <name type="scientific">Neocucurbitaria cava</name>
    <dbReference type="NCBI Taxonomy" id="798079"/>
    <lineage>
        <taxon>Eukaryota</taxon>
        <taxon>Fungi</taxon>
        <taxon>Dikarya</taxon>
        <taxon>Ascomycota</taxon>
        <taxon>Pezizomycotina</taxon>
        <taxon>Dothideomycetes</taxon>
        <taxon>Pleosporomycetidae</taxon>
        <taxon>Pleosporales</taxon>
        <taxon>Pleosporineae</taxon>
        <taxon>Cucurbitariaceae</taxon>
        <taxon>Neocucurbitaria</taxon>
    </lineage>
</organism>
<name>A0A9W9CJX2_9PLEO</name>
<evidence type="ECO:0008006" key="4">
    <source>
        <dbReference type="Google" id="ProtNLM"/>
    </source>
</evidence>
<evidence type="ECO:0000313" key="3">
    <source>
        <dbReference type="Proteomes" id="UP001140560"/>
    </source>
</evidence>
<accession>A0A9W9CJX2</accession>
<comment type="caution">
    <text evidence="2">The sequence shown here is derived from an EMBL/GenBank/DDBJ whole genome shotgun (WGS) entry which is preliminary data.</text>
</comment>
<feature type="region of interest" description="Disordered" evidence="1">
    <location>
        <begin position="604"/>
        <end position="700"/>
    </location>
</feature>
<feature type="compositionally biased region" description="Low complexity" evidence="1">
    <location>
        <begin position="555"/>
        <end position="577"/>
    </location>
</feature>
<feature type="region of interest" description="Disordered" evidence="1">
    <location>
        <begin position="334"/>
        <end position="577"/>
    </location>
</feature>
<feature type="compositionally biased region" description="Pro residues" evidence="1">
    <location>
        <begin position="653"/>
        <end position="663"/>
    </location>
</feature>
<evidence type="ECO:0000256" key="1">
    <source>
        <dbReference type="SAM" id="MobiDB-lite"/>
    </source>
</evidence>
<feature type="compositionally biased region" description="Low complexity" evidence="1">
    <location>
        <begin position="1"/>
        <end position="13"/>
    </location>
</feature>
<evidence type="ECO:0000313" key="2">
    <source>
        <dbReference type="EMBL" id="KAJ4366814.1"/>
    </source>
</evidence>